<dbReference type="Gene3D" id="3.20.20.70">
    <property type="entry name" value="Aldolase class I"/>
    <property type="match status" value="1"/>
</dbReference>
<organism evidence="5 6">
    <name type="scientific">Edhazardia aedis (strain USNM 41457)</name>
    <name type="common">Microsporidian parasite</name>
    <dbReference type="NCBI Taxonomy" id="1003232"/>
    <lineage>
        <taxon>Eukaryota</taxon>
        <taxon>Fungi</taxon>
        <taxon>Fungi incertae sedis</taxon>
        <taxon>Microsporidia</taxon>
        <taxon>Edhazardia</taxon>
    </lineage>
</organism>
<dbReference type="UniPathway" id="UPA00138"/>
<dbReference type="PANTHER" id="PTHR21139:SF42">
    <property type="entry name" value="TRIOSEPHOSPHATE ISOMERASE"/>
    <property type="match status" value="1"/>
</dbReference>
<comment type="pathway">
    <text evidence="4">Carbohydrate biosynthesis; gluconeogenesis.</text>
</comment>
<evidence type="ECO:0000256" key="3">
    <source>
        <dbReference type="ARBA" id="ARBA00023235"/>
    </source>
</evidence>
<dbReference type="InterPro" id="IPR035990">
    <property type="entry name" value="TIM_sf"/>
</dbReference>
<keyword evidence="6" id="KW-1185">Reference proteome</keyword>
<sequence>MRKLIIGANWKCNFDRTILNRLNRSEAIKIFGCHPFLKIFIAPPIINIPEFSLKLPPYISIGAQDCSQYTNGPYTGEVSAKMLKDEKVEFCILGHSERRINCLEGSSVIREKVKRAVENDLIGCLCVGESLEQRSRNLHFEVVREQLGKCLRGVDISADRMLIAYEPVWAIGTGMKMKNDQIEDMIEFIKQVLSEMNLDLNILYGGSVNGSNVKELLKVSILDGFLVGGASLTEDFDEIIRQCRIAVQNNAEVW</sequence>
<dbReference type="PROSITE" id="PS51440">
    <property type="entry name" value="TIM_2"/>
    <property type="match status" value="1"/>
</dbReference>
<dbReference type="NCBIfam" id="TIGR00419">
    <property type="entry name" value="tim"/>
    <property type="match status" value="1"/>
</dbReference>
<dbReference type="Proteomes" id="UP000003163">
    <property type="component" value="Unassembled WGS sequence"/>
</dbReference>
<gene>
    <name evidence="5" type="ORF">EDEG_00135</name>
</gene>
<dbReference type="GO" id="GO:0005829">
    <property type="term" value="C:cytosol"/>
    <property type="evidence" value="ECO:0007669"/>
    <property type="project" value="TreeGrafter"/>
</dbReference>
<dbReference type="PANTHER" id="PTHR21139">
    <property type="entry name" value="TRIOSEPHOSPHATE ISOMERASE"/>
    <property type="match status" value="1"/>
</dbReference>
<dbReference type="GO" id="GO:0006096">
    <property type="term" value="P:glycolytic process"/>
    <property type="evidence" value="ECO:0007669"/>
    <property type="project" value="UniProtKB-UniPathway"/>
</dbReference>
<dbReference type="CDD" id="cd00311">
    <property type="entry name" value="TIM"/>
    <property type="match status" value="1"/>
</dbReference>
<dbReference type="STRING" id="1003232.J9DP73"/>
<dbReference type="FunCoup" id="J9DP73">
    <property type="interactions" value="173"/>
</dbReference>
<dbReference type="UniPathway" id="UPA00109">
    <property type="reaction ID" value="UER00189"/>
</dbReference>
<dbReference type="HOGENOM" id="CLU_024251_2_3_1"/>
<dbReference type="PROSITE" id="PS00171">
    <property type="entry name" value="TIM_1"/>
    <property type="match status" value="1"/>
</dbReference>
<name>J9DP73_EDHAE</name>
<dbReference type="GO" id="GO:0046166">
    <property type="term" value="P:glyceraldehyde-3-phosphate biosynthetic process"/>
    <property type="evidence" value="ECO:0007669"/>
    <property type="project" value="TreeGrafter"/>
</dbReference>
<dbReference type="SUPFAM" id="SSF51351">
    <property type="entry name" value="Triosephosphate isomerase (TIM)"/>
    <property type="match status" value="1"/>
</dbReference>
<comment type="subunit">
    <text evidence="2">Homodimer.</text>
</comment>
<accession>J9DP73</accession>
<dbReference type="Pfam" id="PF00121">
    <property type="entry name" value="TIM"/>
    <property type="match status" value="1"/>
</dbReference>
<dbReference type="InterPro" id="IPR000652">
    <property type="entry name" value="Triosephosphate_isomerase"/>
</dbReference>
<evidence type="ECO:0000256" key="1">
    <source>
        <dbReference type="ARBA" id="ARBA00007422"/>
    </source>
</evidence>
<evidence type="ECO:0000313" key="5">
    <source>
        <dbReference type="EMBL" id="EJW04350.1"/>
    </source>
</evidence>
<dbReference type="OMA" id="IEKNGTM"/>
<dbReference type="AlphaFoldDB" id="J9DP73"/>
<reference evidence="6" key="2">
    <citation type="submission" date="2015-07" db="EMBL/GenBank/DDBJ databases">
        <title>Contrasting host-pathogen interactions and genome evolution in two generalist and specialist microsporidian pathogens of mosquitoes.</title>
        <authorList>
            <consortium name="The Broad Institute Genomics Platform"/>
            <consortium name="The Broad Institute Genome Sequencing Center for Infectious Disease"/>
            <person name="Cuomo C.A."/>
            <person name="Sanscrainte N.D."/>
            <person name="Goldberg J.M."/>
            <person name="Heiman D."/>
            <person name="Young S."/>
            <person name="Zeng Q."/>
            <person name="Becnel J.J."/>
            <person name="Birren B.W."/>
        </authorList>
    </citation>
    <scope>NUCLEOTIDE SEQUENCE [LARGE SCALE GENOMIC DNA]</scope>
    <source>
        <strain evidence="6">USNM 41457</strain>
    </source>
</reference>
<comment type="similarity">
    <text evidence="1 4">Belongs to the triosephosphate isomerase family.</text>
</comment>
<keyword evidence="4" id="KW-0324">Glycolysis</keyword>
<comment type="pathway">
    <text evidence="4">Carbohydrate degradation; glycolysis; D-glyceraldehyde 3-phosphate from glycerone phosphate: step 1/1.</text>
</comment>
<dbReference type="EMBL" id="AFBI03000002">
    <property type="protein sequence ID" value="EJW04350.1"/>
    <property type="molecule type" value="Genomic_DNA"/>
</dbReference>
<evidence type="ECO:0000256" key="2">
    <source>
        <dbReference type="ARBA" id="ARBA00011738"/>
    </source>
</evidence>
<evidence type="ECO:0000256" key="4">
    <source>
        <dbReference type="RuleBase" id="RU363013"/>
    </source>
</evidence>
<keyword evidence="4" id="KW-0312">Gluconeogenesis</keyword>
<dbReference type="EC" id="5.3.1.1" evidence="4"/>
<dbReference type="OrthoDB" id="6715177at2759"/>
<dbReference type="InterPro" id="IPR020861">
    <property type="entry name" value="Triosephosphate_isomerase_AS"/>
</dbReference>
<protein>
    <recommendedName>
        <fullName evidence="4">Triosephosphate isomerase</fullName>
        <ecNumber evidence="4">5.3.1.1</ecNumber>
    </recommendedName>
</protein>
<dbReference type="InterPro" id="IPR013785">
    <property type="entry name" value="Aldolase_TIM"/>
</dbReference>
<dbReference type="GO" id="GO:0004807">
    <property type="term" value="F:triose-phosphate isomerase activity"/>
    <property type="evidence" value="ECO:0007669"/>
    <property type="project" value="UniProtKB-EC"/>
</dbReference>
<keyword evidence="3 4" id="KW-0413">Isomerase</keyword>
<comment type="catalytic activity">
    <reaction evidence="4">
        <text>D-glyceraldehyde 3-phosphate = dihydroxyacetone phosphate</text>
        <dbReference type="Rhea" id="RHEA:18585"/>
        <dbReference type="ChEBI" id="CHEBI:57642"/>
        <dbReference type="ChEBI" id="CHEBI:59776"/>
        <dbReference type="EC" id="5.3.1.1"/>
    </reaction>
</comment>
<evidence type="ECO:0000313" key="6">
    <source>
        <dbReference type="Proteomes" id="UP000003163"/>
    </source>
</evidence>
<dbReference type="GO" id="GO:0006094">
    <property type="term" value="P:gluconeogenesis"/>
    <property type="evidence" value="ECO:0007669"/>
    <property type="project" value="UniProtKB-UniPathway"/>
</dbReference>
<dbReference type="VEuPathDB" id="MicrosporidiaDB:EDEG_00135"/>
<proteinExistence type="inferred from homology"/>
<reference evidence="5 6" key="1">
    <citation type="submission" date="2011-08" db="EMBL/GenBank/DDBJ databases">
        <authorList>
            <person name="Liu Z.J."/>
            <person name="Shi F.L."/>
            <person name="Lu J.Q."/>
            <person name="Li M."/>
            <person name="Wang Z.L."/>
        </authorList>
    </citation>
    <scope>NUCLEOTIDE SEQUENCE [LARGE SCALE GENOMIC DNA]</scope>
    <source>
        <strain evidence="5 6">USNM 41457</strain>
    </source>
</reference>
<comment type="caution">
    <text evidence="5">The sequence shown here is derived from an EMBL/GenBank/DDBJ whole genome shotgun (WGS) entry which is preliminary data.</text>
</comment>
<dbReference type="InParanoid" id="J9DP73"/>
<dbReference type="GO" id="GO:0019563">
    <property type="term" value="P:glycerol catabolic process"/>
    <property type="evidence" value="ECO:0007669"/>
    <property type="project" value="TreeGrafter"/>
</dbReference>